<proteinExistence type="predicted"/>
<reference evidence="2 3" key="1">
    <citation type="submission" date="2019-10" db="EMBL/GenBank/DDBJ databases">
        <title>Prolixibacter strains distinguished by the presence of nitrate reductase genes were adept at nitrate-dependent anaerobic corrosion of metallic iron and carbon steel.</title>
        <authorList>
            <person name="Iino T."/>
            <person name="Shono N."/>
            <person name="Ito K."/>
            <person name="Nakamura R."/>
            <person name="Sueoka K."/>
            <person name="Harayama S."/>
            <person name="Ohkuma M."/>
        </authorList>
    </citation>
    <scope>NUCLEOTIDE SEQUENCE [LARGE SCALE GENOMIC DNA]</scope>
    <source>
        <strain evidence="2 3">JCM 13498</strain>
    </source>
</reference>
<dbReference type="Gene3D" id="1.40.20.10">
    <property type="entry name" value="CHAD domain"/>
    <property type="match status" value="1"/>
</dbReference>
<dbReference type="InterPro" id="IPR007899">
    <property type="entry name" value="CHAD_dom"/>
</dbReference>
<name>A0A5M4AZD4_9BACT</name>
<evidence type="ECO:0000313" key="3">
    <source>
        <dbReference type="Proteomes" id="UP000391834"/>
    </source>
</evidence>
<keyword evidence="3" id="KW-1185">Reference proteome</keyword>
<comment type="caution">
    <text evidence="2">The sequence shown here is derived from an EMBL/GenBank/DDBJ whole genome shotgun (WGS) entry which is preliminary data.</text>
</comment>
<sequence length="152" mass="17494">MKHVSIPDIDTFERQHRNEIPTEELPGVISQQMKQLMEKIKAAHLAPEITGNLHWQRKQLKKLIYLNRLLTKDSSVWDETITARLEKLDAKLGAWHDLQVLLQFIGQFAGLHPRGHMPFWLSQITRAIVAEQIQILESCKTTATKAPDLNKS</sequence>
<dbReference type="EMBL" id="BLAX01000001">
    <property type="protein sequence ID" value="GET33001.1"/>
    <property type="molecule type" value="Genomic_DNA"/>
</dbReference>
<evidence type="ECO:0000313" key="2">
    <source>
        <dbReference type="EMBL" id="GET33001.1"/>
    </source>
</evidence>
<dbReference type="AlphaFoldDB" id="A0A5M4AZD4"/>
<organism evidence="2 3">
    <name type="scientific">Prolixibacter bellariivorans</name>
    <dbReference type="NCBI Taxonomy" id="314319"/>
    <lineage>
        <taxon>Bacteria</taxon>
        <taxon>Pseudomonadati</taxon>
        <taxon>Bacteroidota</taxon>
        <taxon>Bacteroidia</taxon>
        <taxon>Marinilabiliales</taxon>
        <taxon>Prolixibacteraceae</taxon>
        <taxon>Prolixibacter</taxon>
    </lineage>
</organism>
<accession>A0A5M4AZD4</accession>
<evidence type="ECO:0000259" key="1">
    <source>
        <dbReference type="Pfam" id="PF05235"/>
    </source>
</evidence>
<gene>
    <name evidence="2" type="ORF">PbJCM13498_18640</name>
</gene>
<dbReference type="InterPro" id="IPR038186">
    <property type="entry name" value="CHAD_dom_sf"/>
</dbReference>
<feature type="domain" description="CHAD" evidence="1">
    <location>
        <begin position="22"/>
        <end position="105"/>
    </location>
</feature>
<protein>
    <recommendedName>
        <fullName evidence="1">CHAD domain-containing protein</fullName>
    </recommendedName>
</protein>
<dbReference type="Proteomes" id="UP000391834">
    <property type="component" value="Unassembled WGS sequence"/>
</dbReference>
<dbReference type="Pfam" id="PF05235">
    <property type="entry name" value="CHAD"/>
    <property type="match status" value="1"/>
</dbReference>